<dbReference type="Gene3D" id="3.40.50.1820">
    <property type="entry name" value="alpha/beta hydrolase"/>
    <property type="match status" value="1"/>
</dbReference>
<dbReference type="EMBL" id="JZKH01000009">
    <property type="protein sequence ID" value="KJS62766.1"/>
    <property type="molecule type" value="Genomic_DNA"/>
</dbReference>
<dbReference type="Pfam" id="PF00156">
    <property type="entry name" value="Pribosyltran"/>
    <property type="match status" value="1"/>
</dbReference>
<dbReference type="PATRIC" id="fig|359131.3.peg.7279"/>
<dbReference type="Proteomes" id="UP000033699">
    <property type="component" value="Unassembled WGS sequence"/>
</dbReference>
<dbReference type="InterPro" id="IPR029058">
    <property type="entry name" value="AB_hydrolase_fold"/>
</dbReference>
<dbReference type="AlphaFoldDB" id="A0A0F2TJR6"/>
<dbReference type="InterPro" id="IPR026555">
    <property type="entry name" value="NSL3/Tex30"/>
</dbReference>
<evidence type="ECO:0000313" key="3">
    <source>
        <dbReference type="EMBL" id="KJS62766.1"/>
    </source>
</evidence>
<feature type="domain" description="Phosphoribosyltransferase" evidence="2">
    <location>
        <begin position="9"/>
        <end position="170"/>
    </location>
</feature>
<dbReference type="Gene3D" id="3.40.50.2020">
    <property type="match status" value="1"/>
</dbReference>
<dbReference type="InterPro" id="IPR029057">
    <property type="entry name" value="PRTase-like"/>
</dbReference>
<reference evidence="3 4" key="1">
    <citation type="submission" date="2015-02" db="EMBL/GenBank/DDBJ databases">
        <authorList>
            <person name="Ju K.-S."/>
            <person name="Doroghazi J.R."/>
            <person name="Metcalf W."/>
        </authorList>
    </citation>
    <scope>NUCLEOTIDE SEQUENCE [LARGE SCALE GENOMIC DNA]</scope>
    <source>
        <strain evidence="3 4">ATCC 31215</strain>
    </source>
</reference>
<evidence type="ECO:0000313" key="4">
    <source>
        <dbReference type="Proteomes" id="UP000033699"/>
    </source>
</evidence>
<accession>A0A0F2TJR6</accession>
<dbReference type="InterPro" id="IPR000836">
    <property type="entry name" value="PRTase_dom"/>
</dbReference>
<dbReference type="PANTHER" id="PTHR13136">
    <property type="entry name" value="TESTIS DEVELOPMENT PROTEIN PRTD"/>
    <property type="match status" value="1"/>
</dbReference>
<name>A0A0F2TJR6_STRR3</name>
<comment type="caution">
    <text evidence="3">The sequence shown here is derived from an EMBL/GenBank/DDBJ whole genome shotgun (WGS) entry which is preliminary data.</text>
</comment>
<sequence>MRFTDRTDAGRRLAARLAGLAGLGGPGTVVVALPRGGVPVAAEVAAALGAPLDLCVIRKLGVPYQPELGMGAIGEGGVRVLNESVMRVAGVTDGQLAEVERRERAELARRARRYRGDRPPVELRGRTVVVVDDGIATGSTARAACLIVRARGAARVVLAVPVAPGDWTDRLTGVADELVCVGTPSPFFAIGEFYDDFTQTEDEEVLRLLAAARHEHPPPAVADPPDSGPVERELLLPVAGVRLAGLLTVPDGARGVVVFAHGSGSSRHSPRNRYVARYLNRAGLATLLFDLLTEAEEADRRNVFDVGLLGGRLTDVARRLGGATPDGTGGADHGLTLLDGSGGADHSLTAHDGVDRRGAGDDGPPETRGLPLGLFGASTGAAAALHTAAALGPAVRAVVSRGGRPDLAGPDVLARVAAPTLLVVGSLDGTVLDLNRRARAGLRCDSELAVVPGASHLFEEPGTLDRAAELAGDWFLRHLPAGRAGQTPVAHSS</sequence>
<dbReference type="CDD" id="cd06223">
    <property type="entry name" value="PRTases_typeI"/>
    <property type="match status" value="1"/>
</dbReference>
<feature type="region of interest" description="Disordered" evidence="1">
    <location>
        <begin position="346"/>
        <end position="368"/>
    </location>
</feature>
<keyword evidence="4" id="KW-1185">Reference proteome</keyword>
<evidence type="ECO:0000256" key="1">
    <source>
        <dbReference type="SAM" id="MobiDB-lite"/>
    </source>
</evidence>
<dbReference type="SUPFAM" id="SSF53474">
    <property type="entry name" value="alpha/beta-Hydrolases"/>
    <property type="match status" value="1"/>
</dbReference>
<keyword evidence="3" id="KW-0808">Transferase</keyword>
<dbReference type="Gene3D" id="3.30.1310.20">
    <property type="entry name" value="PRTase-like"/>
    <property type="match status" value="1"/>
</dbReference>
<gene>
    <name evidence="3" type="ORF">VM95_06720</name>
</gene>
<dbReference type="GO" id="GO:0016740">
    <property type="term" value="F:transferase activity"/>
    <property type="evidence" value="ECO:0007669"/>
    <property type="project" value="UniProtKB-KW"/>
</dbReference>
<proteinExistence type="predicted"/>
<organism evidence="3 4">
    <name type="scientific">Streptomyces rubellomurinus (strain ATCC 31215)</name>
    <dbReference type="NCBI Taxonomy" id="359131"/>
    <lineage>
        <taxon>Bacteria</taxon>
        <taxon>Bacillati</taxon>
        <taxon>Actinomycetota</taxon>
        <taxon>Actinomycetes</taxon>
        <taxon>Kitasatosporales</taxon>
        <taxon>Streptomycetaceae</taxon>
        <taxon>Streptomyces</taxon>
    </lineage>
</organism>
<feature type="compositionally biased region" description="Basic and acidic residues" evidence="1">
    <location>
        <begin position="348"/>
        <end position="360"/>
    </location>
</feature>
<dbReference type="OrthoDB" id="9810066at2"/>
<dbReference type="SUPFAM" id="SSF53271">
    <property type="entry name" value="PRTase-like"/>
    <property type="match status" value="1"/>
</dbReference>
<protein>
    <submittedName>
        <fullName evidence="3">Phosphoribosyl transferase</fullName>
    </submittedName>
</protein>
<dbReference type="PANTHER" id="PTHR13136:SF11">
    <property type="entry name" value="TESTIS-EXPRESSED PROTEIN 30"/>
    <property type="match status" value="1"/>
</dbReference>
<dbReference type="RefSeq" id="WP_045693191.1">
    <property type="nucleotide sequence ID" value="NZ_JZKH01000009.1"/>
</dbReference>
<evidence type="ECO:0000259" key="2">
    <source>
        <dbReference type="Pfam" id="PF00156"/>
    </source>
</evidence>